<dbReference type="Proteomes" id="UP000799771">
    <property type="component" value="Unassembled WGS sequence"/>
</dbReference>
<name>A0A6A6AGZ9_9PLEO</name>
<feature type="non-terminal residue" evidence="1">
    <location>
        <position position="136"/>
    </location>
</feature>
<sequence>GEERIRPRKGTFYCLDGARTSLHELGMFMSHEYWINIPAQKADDPSQQTRATDVKDRKYAPPLLSRVGVLKLDADFHAGSLRTVKAVILSEAQYLGNEPTPDVLGYPLYNIMLVRRVGKFEGHSFAERIGTGKIYK</sequence>
<gene>
    <name evidence="1" type="ORF">P153DRAFT_276144</name>
</gene>
<evidence type="ECO:0000313" key="2">
    <source>
        <dbReference type="Proteomes" id="UP000799771"/>
    </source>
</evidence>
<reference evidence="1" key="1">
    <citation type="journal article" date="2020" name="Stud. Mycol.">
        <title>101 Dothideomycetes genomes: a test case for predicting lifestyles and emergence of pathogens.</title>
        <authorList>
            <person name="Haridas S."/>
            <person name="Albert R."/>
            <person name="Binder M."/>
            <person name="Bloem J."/>
            <person name="Labutti K."/>
            <person name="Salamov A."/>
            <person name="Andreopoulos B."/>
            <person name="Baker S."/>
            <person name="Barry K."/>
            <person name="Bills G."/>
            <person name="Bluhm B."/>
            <person name="Cannon C."/>
            <person name="Castanera R."/>
            <person name="Culley D."/>
            <person name="Daum C."/>
            <person name="Ezra D."/>
            <person name="Gonzalez J."/>
            <person name="Henrissat B."/>
            <person name="Kuo A."/>
            <person name="Liang C."/>
            <person name="Lipzen A."/>
            <person name="Lutzoni F."/>
            <person name="Magnuson J."/>
            <person name="Mondo S."/>
            <person name="Nolan M."/>
            <person name="Ohm R."/>
            <person name="Pangilinan J."/>
            <person name="Park H.-J."/>
            <person name="Ramirez L."/>
            <person name="Alfaro M."/>
            <person name="Sun H."/>
            <person name="Tritt A."/>
            <person name="Yoshinaga Y."/>
            <person name="Zwiers L.-H."/>
            <person name="Turgeon B."/>
            <person name="Goodwin S."/>
            <person name="Spatafora J."/>
            <person name="Crous P."/>
            <person name="Grigoriev I."/>
        </authorList>
    </citation>
    <scope>NUCLEOTIDE SEQUENCE</scope>
    <source>
        <strain evidence="1">CBS 119687</strain>
    </source>
</reference>
<organism evidence="1 2">
    <name type="scientific">Dothidotthia symphoricarpi CBS 119687</name>
    <dbReference type="NCBI Taxonomy" id="1392245"/>
    <lineage>
        <taxon>Eukaryota</taxon>
        <taxon>Fungi</taxon>
        <taxon>Dikarya</taxon>
        <taxon>Ascomycota</taxon>
        <taxon>Pezizomycotina</taxon>
        <taxon>Dothideomycetes</taxon>
        <taxon>Pleosporomycetidae</taxon>
        <taxon>Pleosporales</taxon>
        <taxon>Dothidotthiaceae</taxon>
        <taxon>Dothidotthia</taxon>
    </lineage>
</organism>
<dbReference type="AlphaFoldDB" id="A0A6A6AGZ9"/>
<dbReference type="GeneID" id="54403373"/>
<feature type="non-terminal residue" evidence="1">
    <location>
        <position position="1"/>
    </location>
</feature>
<dbReference type="EMBL" id="ML977502">
    <property type="protein sequence ID" value="KAF2131262.1"/>
    <property type="molecule type" value="Genomic_DNA"/>
</dbReference>
<dbReference type="OrthoDB" id="5135333at2759"/>
<keyword evidence="2" id="KW-1185">Reference proteome</keyword>
<dbReference type="RefSeq" id="XP_033525649.1">
    <property type="nucleotide sequence ID" value="XM_033662941.1"/>
</dbReference>
<proteinExistence type="predicted"/>
<protein>
    <submittedName>
        <fullName evidence="1">Uncharacterized protein</fullName>
    </submittedName>
</protein>
<evidence type="ECO:0000313" key="1">
    <source>
        <dbReference type="EMBL" id="KAF2131262.1"/>
    </source>
</evidence>
<accession>A0A6A6AGZ9</accession>